<reference evidence="10 11" key="1">
    <citation type="submission" date="2018-06" db="EMBL/GenBank/DDBJ databases">
        <authorList>
            <consortium name="Pathogen Informatics"/>
            <person name="Doyle S."/>
        </authorList>
    </citation>
    <scope>NUCLEOTIDE SEQUENCE [LARGE SCALE GENOMIC DNA]</scope>
    <source>
        <strain evidence="10 11">NCTC12278</strain>
    </source>
</reference>
<evidence type="ECO:0000256" key="6">
    <source>
        <dbReference type="PROSITE-ProRule" id="PRU00169"/>
    </source>
</evidence>
<evidence type="ECO:0000256" key="4">
    <source>
        <dbReference type="ARBA" id="ARBA00023125"/>
    </source>
</evidence>
<evidence type="ECO:0000256" key="1">
    <source>
        <dbReference type="ARBA" id="ARBA00022553"/>
    </source>
</evidence>
<evidence type="ECO:0000313" key="10">
    <source>
        <dbReference type="EMBL" id="SQF39366.1"/>
    </source>
</evidence>
<dbReference type="FunFam" id="1.10.10.10:FF:000005">
    <property type="entry name" value="Two-component system response regulator"/>
    <property type="match status" value="1"/>
</dbReference>
<proteinExistence type="predicted"/>
<dbReference type="InterPro" id="IPR036388">
    <property type="entry name" value="WH-like_DNA-bd_sf"/>
</dbReference>
<dbReference type="RefSeq" id="WP_018031090.1">
    <property type="nucleotide sequence ID" value="NZ_LS483343.1"/>
</dbReference>
<dbReference type="InterPro" id="IPR001867">
    <property type="entry name" value="OmpR/PhoB-type_DNA-bd"/>
</dbReference>
<gene>
    <name evidence="10" type="primary">copR</name>
    <name evidence="10" type="ORF">NCTC12278_00302</name>
</gene>
<dbReference type="GO" id="GO:0005829">
    <property type="term" value="C:cytosol"/>
    <property type="evidence" value="ECO:0007669"/>
    <property type="project" value="TreeGrafter"/>
</dbReference>
<dbReference type="FunFam" id="3.40.50.2300:FF:000002">
    <property type="entry name" value="DNA-binding response regulator PhoP"/>
    <property type="match status" value="1"/>
</dbReference>
<evidence type="ECO:0000259" key="9">
    <source>
        <dbReference type="PROSITE" id="PS51755"/>
    </source>
</evidence>
<dbReference type="PANTHER" id="PTHR48111:SF22">
    <property type="entry name" value="REGULATOR OF RPOS"/>
    <property type="match status" value="1"/>
</dbReference>
<keyword evidence="2" id="KW-0902">Two-component regulatory system</keyword>
<dbReference type="SMART" id="SM00862">
    <property type="entry name" value="Trans_reg_C"/>
    <property type="match status" value="1"/>
</dbReference>
<dbReference type="AlphaFoldDB" id="A0A2X3W4S3"/>
<feature type="domain" description="OmpR/PhoB-type" evidence="9">
    <location>
        <begin position="125"/>
        <end position="223"/>
    </location>
</feature>
<dbReference type="PROSITE" id="PS50110">
    <property type="entry name" value="RESPONSE_REGULATORY"/>
    <property type="match status" value="1"/>
</dbReference>
<dbReference type="SUPFAM" id="SSF52172">
    <property type="entry name" value="CheY-like"/>
    <property type="match status" value="1"/>
</dbReference>
<evidence type="ECO:0000256" key="3">
    <source>
        <dbReference type="ARBA" id="ARBA00023015"/>
    </source>
</evidence>
<name>A0A2X3W4S3_9STRE</name>
<keyword evidence="5" id="KW-0804">Transcription</keyword>
<dbReference type="KEGG" id="sfer:NCTC12278_00302"/>
<evidence type="ECO:0000259" key="8">
    <source>
        <dbReference type="PROSITE" id="PS50110"/>
    </source>
</evidence>
<dbReference type="SUPFAM" id="SSF46894">
    <property type="entry name" value="C-terminal effector domain of the bipartite response regulators"/>
    <property type="match status" value="1"/>
</dbReference>
<dbReference type="CDD" id="cd00383">
    <property type="entry name" value="trans_reg_C"/>
    <property type="match status" value="1"/>
</dbReference>
<evidence type="ECO:0000256" key="7">
    <source>
        <dbReference type="PROSITE-ProRule" id="PRU01091"/>
    </source>
</evidence>
<protein>
    <submittedName>
        <fullName evidence="10">DNA-binding response regulator</fullName>
    </submittedName>
</protein>
<dbReference type="InterPro" id="IPR001789">
    <property type="entry name" value="Sig_transdc_resp-reg_receiver"/>
</dbReference>
<dbReference type="InterPro" id="IPR011006">
    <property type="entry name" value="CheY-like_superfamily"/>
</dbReference>
<keyword evidence="3" id="KW-0805">Transcription regulation</keyword>
<dbReference type="Gene3D" id="1.10.10.10">
    <property type="entry name" value="Winged helix-like DNA-binding domain superfamily/Winged helix DNA-binding domain"/>
    <property type="match status" value="1"/>
</dbReference>
<feature type="DNA-binding region" description="OmpR/PhoB-type" evidence="7">
    <location>
        <begin position="125"/>
        <end position="223"/>
    </location>
</feature>
<keyword evidence="4 7" id="KW-0238">DNA-binding</keyword>
<dbReference type="CDD" id="cd17625">
    <property type="entry name" value="REC_OmpR_DrrD-like"/>
    <property type="match status" value="1"/>
</dbReference>
<dbReference type="InterPro" id="IPR039420">
    <property type="entry name" value="WalR-like"/>
</dbReference>
<dbReference type="Proteomes" id="UP000249495">
    <property type="component" value="Chromosome 1"/>
</dbReference>
<dbReference type="GO" id="GO:0000976">
    <property type="term" value="F:transcription cis-regulatory region binding"/>
    <property type="evidence" value="ECO:0007669"/>
    <property type="project" value="TreeGrafter"/>
</dbReference>
<dbReference type="GO" id="GO:0032993">
    <property type="term" value="C:protein-DNA complex"/>
    <property type="evidence" value="ECO:0007669"/>
    <property type="project" value="TreeGrafter"/>
</dbReference>
<dbReference type="Gene3D" id="3.40.50.2300">
    <property type="match status" value="1"/>
</dbReference>
<feature type="domain" description="Response regulatory" evidence="8">
    <location>
        <begin position="2"/>
        <end position="116"/>
    </location>
</feature>
<dbReference type="SMART" id="SM00448">
    <property type="entry name" value="REC"/>
    <property type="match status" value="1"/>
</dbReference>
<dbReference type="Pfam" id="PF00486">
    <property type="entry name" value="Trans_reg_C"/>
    <property type="match status" value="1"/>
</dbReference>
<dbReference type="OrthoDB" id="9790442at2"/>
<accession>A0A2X3W4S3</accession>
<evidence type="ECO:0000256" key="2">
    <source>
        <dbReference type="ARBA" id="ARBA00023012"/>
    </source>
</evidence>
<keyword evidence="1 6" id="KW-0597">Phosphoprotein</keyword>
<dbReference type="PANTHER" id="PTHR48111">
    <property type="entry name" value="REGULATOR OF RPOS"/>
    <property type="match status" value="1"/>
</dbReference>
<dbReference type="Pfam" id="PF00072">
    <property type="entry name" value="Response_reg"/>
    <property type="match status" value="1"/>
</dbReference>
<dbReference type="PROSITE" id="PS51755">
    <property type="entry name" value="OMPR_PHOB"/>
    <property type="match status" value="1"/>
</dbReference>
<dbReference type="EMBL" id="LS483343">
    <property type="protein sequence ID" value="SQF39366.1"/>
    <property type="molecule type" value="Genomic_DNA"/>
</dbReference>
<organism evidence="10 11">
    <name type="scientific">Streptococcus ferus</name>
    <dbReference type="NCBI Taxonomy" id="1345"/>
    <lineage>
        <taxon>Bacteria</taxon>
        <taxon>Bacillati</taxon>
        <taxon>Bacillota</taxon>
        <taxon>Bacilli</taxon>
        <taxon>Lactobacillales</taxon>
        <taxon>Streptococcaceae</taxon>
        <taxon>Streptococcus</taxon>
    </lineage>
</organism>
<evidence type="ECO:0000256" key="5">
    <source>
        <dbReference type="ARBA" id="ARBA00023163"/>
    </source>
</evidence>
<dbReference type="GO" id="GO:0006355">
    <property type="term" value="P:regulation of DNA-templated transcription"/>
    <property type="evidence" value="ECO:0007669"/>
    <property type="project" value="InterPro"/>
</dbReference>
<sequence length="230" mass="26962">MKLLLVEDERDLNQSLTKLLKKNQFSVDSAFDGQDALDYLAVGDYDVIILDVMMPRMDGFQFIQRLRRDNHKVAVLMLTARDALEDRIKGLDLGADDYVIKPFEFEELLARIRAMLRRRYRPSADNCLKLGRITLDMSKKLVLKEGEIIELTAKEYEVLEYLARNQNQVLSREKIRNHVWDFDYEGESNIIDVLIKNIRRKIGDSRQDSLIQTKRGLGYVIWQKDVHLED</sequence>
<dbReference type="InterPro" id="IPR016032">
    <property type="entry name" value="Sig_transdc_resp-reg_C-effctor"/>
</dbReference>
<dbReference type="Gene3D" id="6.10.250.690">
    <property type="match status" value="1"/>
</dbReference>
<feature type="modified residue" description="4-aspartylphosphate" evidence="6">
    <location>
        <position position="51"/>
    </location>
</feature>
<dbReference type="GO" id="GO:0000156">
    <property type="term" value="F:phosphorelay response regulator activity"/>
    <property type="evidence" value="ECO:0007669"/>
    <property type="project" value="TreeGrafter"/>
</dbReference>
<dbReference type="STRING" id="1123303.GCA_000372425_01786"/>
<evidence type="ECO:0000313" key="11">
    <source>
        <dbReference type="Proteomes" id="UP000249495"/>
    </source>
</evidence>
<keyword evidence="11" id="KW-1185">Reference proteome</keyword>